<dbReference type="Proteomes" id="UP000009168">
    <property type="component" value="Unassembled WGS sequence"/>
</dbReference>
<evidence type="ECO:0000313" key="2">
    <source>
        <dbReference type="Proteomes" id="UP000009168"/>
    </source>
</evidence>
<name>W7XBU0_TETTS</name>
<evidence type="ECO:0000313" key="1">
    <source>
        <dbReference type="EMBL" id="EWS71151.1"/>
    </source>
</evidence>
<organism evidence="1 2">
    <name type="scientific">Tetrahymena thermophila (strain SB210)</name>
    <dbReference type="NCBI Taxonomy" id="312017"/>
    <lineage>
        <taxon>Eukaryota</taxon>
        <taxon>Sar</taxon>
        <taxon>Alveolata</taxon>
        <taxon>Ciliophora</taxon>
        <taxon>Intramacronucleata</taxon>
        <taxon>Oligohymenophorea</taxon>
        <taxon>Hymenostomatida</taxon>
        <taxon>Tetrahymenina</taxon>
        <taxon>Tetrahymenidae</taxon>
        <taxon>Tetrahymena</taxon>
    </lineage>
</organism>
<protein>
    <submittedName>
        <fullName evidence="1">Uncharacterized protein</fullName>
    </submittedName>
</protein>
<sequence>MKFILDWFLNQESQICQFSQNKQLEDFFIVQAMDIHSVKHIILDWVQVLLIQFYFNFKRQRQENIINNLKFTRIKKNQQNQQKPFLNIKRFLEVIGTNRGLLLIG</sequence>
<dbReference type="KEGG" id="tet:TTHERM_001325791"/>
<keyword evidence="2" id="KW-1185">Reference proteome</keyword>
<dbReference type="AlphaFoldDB" id="W7XBU0"/>
<accession>W7XBU0</accession>
<dbReference type="RefSeq" id="XP_012656315.1">
    <property type="nucleotide sequence ID" value="XM_012800861.1"/>
</dbReference>
<proteinExistence type="predicted"/>
<reference evidence="2" key="1">
    <citation type="journal article" date="2006" name="PLoS Biol.">
        <title>Macronuclear genome sequence of the ciliate Tetrahymena thermophila, a model eukaryote.</title>
        <authorList>
            <person name="Eisen J.A."/>
            <person name="Coyne R.S."/>
            <person name="Wu M."/>
            <person name="Wu D."/>
            <person name="Thiagarajan M."/>
            <person name="Wortman J.R."/>
            <person name="Badger J.H."/>
            <person name="Ren Q."/>
            <person name="Amedeo P."/>
            <person name="Jones K.M."/>
            <person name="Tallon L.J."/>
            <person name="Delcher A.L."/>
            <person name="Salzberg S.L."/>
            <person name="Silva J.C."/>
            <person name="Haas B.J."/>
            <person name="Majoros W.H."/>
            <person name="Farzad M."/>
            <person name="Carlton J.M."/>
            <person name="Smith R.K. Jr."/>
            <person name="Garg J."/>
            <person name="Pearlman R.E."/>
            <person name="Karrer K.M."/>
            <person name="Sun L."/>
            <person name="Manning G."/>
            <person name="Elde N.C."/>
            <person name="Turkewitz A.P."/>
            <person name="Asai D.J."/>
            <person name="Wilkes D.E."/>
            <person name="Wang Y."/>
            <person name="Cai H."/>
            <person name="Collins K."/>
            <person name="Stewart B.A."/>
            <person name="Lee S.R."/>
            <person name="Wilamowska K."/>
            <person name="Weinberg Z."/>
            <person name="Ruzzo W.L."/>
            <person name="Wloga D."/>
            <person name="Gaertig J."/>
            <person name="Frankel J."/>
            <person name="Tsao C.-C."/>
            <person name="Gorovsky M.A."/>
            <person name="Keeling P.J."/>
            <person name="Waller R.F."/>
            <person name="Patron N.J."/>
            <person name="Cherry J.M."/>
            <person name="Stover N.A."/>
            <person name="Krieger C.J."/>
            <person name="del Toro C."/>
            <person name="Ryder H.F."/>
            <person name="Williamson S.C."/>
            <person name="Barbeau R.A."/>
            <person name="Hamilton E.P."/>
            <person name="Orias E."/>
        </authorList>
    </citation>
    <scope>NUCLEOTIDE SEQUENCE [LARGE SCALE GENOMIC DNA]</scope>
    <source>
        <strain evidence="2">SB210</strain>
    </source>
</reference>
<gene>
    <name evidence="1" type="ORF">TTHERM_001325791</name>
</gene>
<dbReference type="InParanoid" id="W7XBU0"/>
<dbReference type="EMBL" id="GG662255">
    <property type="protein sequence ID" value="EWS71151.1"/>
    <property type="molecule type" value="Genomic_DNA"/>
</dbReference>
<dbReference type="GeneID" id="24442160"/>